<proteinExistence type="predicted"/>
<dbReference type="Proteomes" id="UP000317039">
    <property type="component" value="Chromosome"/>
</dbReference>
<dbReference type="RefSeq" id="WP_029932404.1">
    <property type="nucleotide sequence ID" value="NZ_CP041695.1"/>
</dbReference>
<dbReference type="KEGG" id="nod:FOH10_31925"/>
<dbReference type="EMBL" id="CP041695">
    <property type="protein sequence ID" value="QDP82651.1"/>
    <property type="molecule type" value="Genomic_DNA"/>
</dbReference>
<organism evidence="2 3">
    <name type="scientific">Nocardia otitidiscaviarum</name>
    <dbReference type="NCBI Taxonomy" id="1823"/>
    <lineage>
        <taxon>Bacteria</taxon>
        <taxon>Bacillati</taxon>
        <taxon>Actinomycetota</taxon>
        <taxon>Actinomycetes</taxon>
        <taxon>Mycobacteriales</taxon>
        <taxon>Nocardiaceae</taxon>
        <taxon>Nocardia</taxon>
    </lineage>
</organism>
<evidence type="ECO:0000313" key="3">
    <source>
        <dbReference type="Proteomes" id="UP000255467"/>
    </source>
</evidence>
<dbReference type="GeneID" id="80336964"/>
<accession>A0A378YBC3</accession>
<reference evidence="1 4" key="2">
    <citation type="submission" date="2019-07" db="EMBL/GenBank/DDBJ databases">
        <title>Complete Genome Sequence and Methylome Analysis of Nocardia otitidis-caviarum NEB252.</title>
        <authorList>
            <person name="Fomenkov A."/>
            <person name="Anton B.P."/>
            <person name="Vincze T."/>
            <person name="Roberts R.J."/>
        </authorList>
    </citation>
    <scope>NUCLEOTIDE SEQUENCE [LARGE SCALE GENOMIC DNA]</scope>
    <source>
        <strain evidence="1 4">NEB252</strain>
    </source>
</reference>
<dbReference type="EMBL" id="UGRY01000002">
    <property type="protein sequence ID" value="SUA74535.1"/>
    <property type="molecule type" value="Genomic_DNA"/>
</dbReference>
<evidence type="ECO:0008006" key="5">
    <source>
        <dbReference type="Google" id="ProtNLM"/>
    </source>
</evidence>
<evidence type="ECO:0000313" key="1">
    <source>
        <dbReference type="EMBL" id="QDP82651.1"/>
    </source>
</evidence>
<gene>
    <name evidence="1" type="ORF">FOH10_31925</name>
    <name evidence="2" type="ORF">NCTC1934_01636</name>
</gene>
<evidence type="ECO:0000313" key="4">
    <source>
        <dbReference type="Proteomes" id="UP000317039"/>
    </source>
</evidence>
<dbReference type="Proteomes" id="UP000255467">
    <property type="component" value="Unassembled WGS sequence"/>
</dbReference>
<evidence type="ECO:0000313" key="2">
    <source>
        <dbReference type="EMBL" id="SUA74535.1"/>
    </source>
</evidence>
<dbReference type="OrthoDB" id="4570630at2"/>
<dbReference type="AlphaFoldDB" id="A0A378YBC3"/>
<sequence>MTEKLSITMPDRVAAAARAAAAAAGKPLSTWIAETIDRVTYADARRNDVALMEQHKLLGGDWAQQQAAAFQAARGVRG</sequence>
<name>A0A378YBC3_9NOCA</name>
<dbReference type="STRING" id="1406858.GCA_000710895_00697"/>
<protein>
    <recommendedName>
        <fullName evidence="5">Toxin-antitoxin system HicB family antitoxin</fullName>
    </recommendedName>
</protein>
<keyword evidence="3" id="KW-1185">Reference proteome</keyword>
<reference evidence="2 3" key="1">
    <citation type="submission" date="2018-06" db="EMBL/GenBank/DDBJ databases">
        <authorList>
            <consortium name="Pathogen Informatics"/>
            <person name="Doyle S."/>
        </authorList>
    </citation>
    <scope>NUCLEOTIDE SEQUENCE [LARGE SCALE GENOMIC DNA]</scope>
    <source>
        <strain evidence="2 3">NCTC1934</strain>
    </source>
</reference>